<dbReference type="PANTHER" id="PTHR30069">
    <property type="entry name" value="TONB-DEPENDENT OUTER MEMBRANE RECEPTOR"/>
    <property type="match status" value="1"/>
</dbReference>
<dbReference type="EMBL" id="QXED01000002">
    <property type="protein sequence ID" value="RIV25548.1"/>
    <property type="molecule type" value="Genomic_DNA"/>
</dbReference>
<evidence type="ECO:0000256" key="9">
    <source>
        <dbReference type="ARBA" id="ARBA00023237"/>
    </source>
</evidence>
<comment type="similarity">
    <text evidence="10 11">Belongs to the TonB-dependent receptor family.</text>
</comment>
<keyword evidence="5 12" id="KW-0732">Signal</keyword>
<dbReference type="GO" id="GO:0044718">
    <property type="term" value="P:siderophore transmembrane transport"/>
    <property type="evidence" value="ECO:0007669"/>
    <property type="project" value="TreeGrafter"/>
</dbReference>
<feature type="domain" description="TonB-dependent receptor plug" evidence="14">
    <location>
        <begin position="145"/>
        <end position="225"/>
    </location>
</feature>
<keyword evidence="7 10" id="KW-0472">Membrane</keyword>
<dbReference type="SUPFAM" id="SSF49464">
    <property type="entry name" value="Carboxypeptidase regulatory domain-like"/>
    <property type="match status" value="1"/>
</dbReference>
<feature type="domain" description="TonB-dependent receptor-like beta-barrel" evidence="13">
    <location>
        <begin position="313"/>
        <end position="735"/>
    </location>
</feature>
<dbReference type="GO" id="GO:0015344">
    <property type="term" value="F:siderophore uptake transmembrane transporter activity"/>
    <property type="evidence" value="ECO:0007669"/>
    <property type="project" value="TreeGrafter"/>
</dbReference>
<organism evidence="15 16">
    <name type="scientific">Fibrisoma montanum</name>
    <dbReference type="NCBI Taxonomy" id="2305895"/>
    <lineage>
        <taxon>Bacteria</taxon>
        <taxon>Pseudomonadati</taxon>
        <taxon>Bacteroidota</taxon>
        <taxon>Cytophagia</taxon>
        <taxon>Cytophagales</taxon>
        <taxon>Spirosomataceae</taxon>
        <taxon>Fibrisoma</taxon>
    </lineage>
</organism>
<evidence type="ECO:0000256" key="8">
    <source>
        <dbReference type="ARBA" id="ARBA00023170"/>
    </source>
</evidence>
<keyword evidence="9 10" id="KW-0998">Cell outer membrane</keyword>
<dbReference type="Pfam" id="PF00593">
    <property type="entry name" value="TonB_dep_Rec_b-barrel"/>
    <property type="match status" value="1"/>
</dbReference>
<evidence type="ECO:0000256" key="4">
    <source>
        <dbReference type="ARBA" id="ARBA00022692"/>
    </source>
</evidence>
<evidence type="ECO:0000259" key="13">
    <source>
        <dbReference type="Pfam" id="PF00593"/>
    </source>
</evidence>
<evidence type="ECO:0000313" key="15">
    <source>
        <dbReference type="EMBL" id="RIV25548.1"/>
    </source>
</evidence>
<dbReference type="Gene3D" id="2.60.40.1120">
    <property type="entry name" value="Carboxypeptidase-like, regulatory domain"/>
    <property type="match status" value="1"/>
</dbReference>
<dbReference type="OrthoDB" id="9758870at2"/>
<keyword evidence="16" id="KW-1185">Reference proteome</keyword>
<evidence type="ECO:0000256" key="7">
    <source>
        <dbReference type="ARBA" id="ARBA00023136"/>
    </source>
</evidence>
<dbReference type="Gene3D" id="2.170.130.10">
    <property type="entry name" value="TonB-dependent receptor, plug domain"/>
    <property type="match status" value="1"/>
</dbReference>
<dbReference type="AlphaFoldDB" id="A0A418MFH2"/>
<evidence type="ECO:0000256" key="11">
    <source>
        <dbReference type="RuleBase" id="RU003357"/>
    </source>
</evidence>
<keyword evidence="6 11" id="KW-0798">TonB box</keyword>
<evidence type="ECO:0000313" key="16">
    <source>
        <dbReference type="Proteomes" id="UP000283523"/>
    </source>
</evidence>
<keyword evidence="3 10" id="KW-1134">Transmembrane beta strand</keyword>
<dbReference type="RefSeq" id="WP_119667428.1">
    <property type="nucleotide sequence ID" value="NZ_QXED01000002.1"/>
</dbReference>
<feature type="signal peptide" evidence="12">
    <location>
        <begin position="1"/>
        <end position="21"/>
    </location>
</feature>
<dbReference type="Proteomes" id="UP000283523">
    <property type="component" value="Unassembled WGS sequence"/>
</dbReference>
<accession>A0A418MFH2</accession>
<feature type="chain" id="PRO_5019169617" evidence="12">
    <location>
        <begin position="22"/>
        <end position="798"/>
    </location>
</feature>
<evidence type="ECO:0000259" key="14">
    <source>
        <dbReference type="Pfam" id="PF07715"/>
    </source>
</evidence>
<evidence type="ECO:0000256" key="3">
    <source>
        <dbReference type="ARBA" id="ARBA00022452"/>
    </source>
</evidence>
<proteinExistence type="inferred from homology"/>
<comment type="caution">
    <text evidence="15">The sequence shown here is derived from an EMBL/GenBank/DDBJ whole genome shotgun (WGS) entry which is preliminary data.</text>
</comment>
<dbReference type="InterPro" id="IPR037066">
    <property type="entry name" value="Plug_dom_sf"/>
</dbReference>
<keyword evidence="4 10" id="KW-0812">Transmembrane</keyword>
<sequence>MRFRLLLLFQLGWLLPFTLPAQKTSVHSLTGYVREAVTGKPIAGATVFVQNNRKGTRTGSDGYFVIPLPEGRYTVRFSHVGYVVKTEAVTLNKLLLLNVELAEDSQYLQEVVVQTEAPDRNVRKVEMGVTQLSIKNIKRIPAFMGEVDIVRSLLLLPGVTTVGEGATGFNVRGGSVDQNLVLLDEVPLFNTSHLFGFFSVFNPDVVRDATLHRGGIAAGYGGRASSVLDIKIKEPEAEKWTLNGGIGLVSSRLGVEGPVIPRKLSVLAATRVSVNDFLFQLGPPSLRGTKANFYDLTTKVKFQPNEQHTVTFTGYVSRDVFKLPSDSLASLEVNASSTRFDYETMAGAVRWNYFISKRFNLATTAIWSRYQTETSVPDSSNAFRLQAEVLHRQVRSDLSINVNEKHQVQTGASLIDYSIQPNRLVPGPFSNVLPVVLPIERAYEVAAYVQDDWNLTSTVALQLGLRYSALLNRGPADVRTYSPEQPREPGTAAAEQEYGAGKIYHSSGGIEPRLAVRWNLAPGQSVKAGYHRLRQYINLITNTTAALPTSRWKLADQNVSPVIADQWSLGYFRNINNDAIELSAEVYYKTLQNALDYKDGADLTLNALPETDLLQGRGQAYGLETQLRKNKGAWTGWVSYTYSRTFLTIDSPFVEERINGGRAYPANFDKPHTLNATATYRPSLRFSLSLNFTYSTGRPITQPYGRAVINGVRVPIFINRNQERIPDYHRLDFSMLFEQDPARQRRVQQSWVFAIYNVYAHKNAYSVFYRFDPRQDKDAFKLAIFGSVFPSLTWNFKF</sequence>
<name>A0A418MFH2_9BACT</name>
<gene>
    <name evidence="15" type="ORF">DYU11_09640</name>
</gene>
<dbReference type="Pfam" id="PF07715">
    <property type="entry name" value="Plug"/>
    <property type="match status" value="1"/>
</dbReference>
<keyword evidence="8 15" id="KW-0675">Receptor</keyword>
<evidence type="ECO:0000256" key="2">
    <source>
        <dbReference type="ARBA" id="ARBA00022448"/>
    </source>
</evidence>
<dbReference type="InterPro" id="IPR039426">
    <property type="entry name" value="TonB-dep_rcpt-like"/>
</dbReference>
<dbReference type="GO" id="GO:0009279">
    <property type="term" value="C:cell outer membrane"/>
    <property type="evidence" value="ECO:0007669"/>
    <property type="project" value="UniProtKB-SubCell"/>
</dbReference>
<keyword evidence="2 10" id="KW-0813">Transport</keyword>
<evidence type="ECO:0000256" key="12">
    <source>
        <dbReference type="SAM" id="SignalP"/>
    </source>
</evidence>
<dbReference type="Gene3D" id="2.40.170.20">
    <property type="entry name" value="TonB-dependent receptor, beta-barrel domain"/>
    <property type="match status" value="1"/>
</dbReference>
<protein>
    <submittedName>
        <fullName evidence="15">TonB-dependent receptor</fullName>
    </submittedName>
</protein>
<evidence type="ECO:0000256" key="6">
    <source>
        <dbReference type="ARBA" id="ARBA00023077"/>
    </source>
</evidence>
<comment type="subcellular location">
    <subcellularLocation>
        <location evidence="1 10">Cell outer membrane</location>
        <topology evidence="1 10">Multi-pass membrane protein</topology>
    </subcellularLocation>
</comment>
<dbReference type="PROSITE" id="PS52016">
    <property type="entry name" value="TONB_DEPENDENT_REC_3"/>
    <property type="match status" value="1"/>
</dbReference>
<dbReference type="InterPro" id="IPR008969">
    <property type="entry name" value="CarboxyPept-like_regulatory"/>
</dbReference>
<reference evidence="15 16" key="1">
    <citation type="submission" date="2018-08" db="EMBL/GenBank/DDBJ databases">
        <title>Fibrisoma montanum sp. nov., isolated from Danxia mountain soil.</title>
        <authorList>
            <person name="Huang Y."/>
        </authorList>
    </citation>
    <scope>NUCLEOTIDE SEQUENCE [LARGE SCALE GENOMIC DNA]</scope>
    <source>
        <strain evidence="15 16">HYT19</strain>
    </source>
</reference>
<evidence type="ECO:0000256" key="5">
    <source>
        <dbReference type="ARBA" id="ARBA00022729"/>
    </source>
</evidence>
<dbReference type="InterPro" id="IPR000531">
    <property type="entry name" value="Beta-barrel_TonB"/>
</dbReference>
<dbReference type="Pfam" id="PF13715">
    <property type="entry name" value="CarbopepD_reg_2"/>
    <property type="match status" value="1"/>
</dbReference>
<evidence type="ECO:0000256" key="1">
    <source>
        <dbReference type="ARBA" id="ARBA00004571"/>
    </source>
</evidence>
<evidence type="ECO:0000256" key="10">
    <source>
        <dbReference type="PROSITE-ProRule" id="PRU01360"/>
    </source>
</evidence>
<dbReference type="SUPFAM" id="SSF56935">
    <property type="entry name" value="Porins"/>
    <property type="match status" value="1"/>
</dbReference>
<dbReference type="InterPro" id="IPR036942">
    <property type="entry name" value="Beta-barrel_TonB_sf"/>
</dbReference>
<dbReference type="PANTHER" id="PTHR30069:SF29">
    <property type="entry name" value="HEMOGLOBIN AND HEMOGLOBIN-HAPTOGLOBIN-BINDING PROTEIN 1-RELATED"/>
    <property type="match status" value="1"/>
</dbReference>
<dbReference type="InterPro" id="IPR012910">
    <property type="entry name" value="Plug_dom"/>
</dbReference>